<dbReference type="SUPFAM" id="SSF49313">
    <property type="entry name" value="Cadherin-like"/>
    <property type="match status" value="1"/>
</dbReference>
<proteinExistence type="predicted"/>
<dbReference type="PANTHER" id="PTHR37494">
    <property type="entry name" value="HEMAGGLUTININ"/>
    <property type="match status" value="1"/>
</dbReference>
<keyword evidence="2" id="KW-1185">Reference proteome</keyword>
<dbReference type="RefSeq" id="YP_009848402.1">
    <property type="nucleotide sequence ID" value="NC_048784.1"/>
</dbReference>
<dbReference type="InterPro" id="IPR013783">
    <property type="entry name" value="Ig-like_fold"/>
</dbReference>
<dbReference type="Gene3D" id="2.60.40.10">
    <property type="entry name" value="Immunoglobulins"/>
    <property type="match status" value="1"/>
</dbReference>
<evidence type="ECO:0000313" key="1">
    <source>
        <dbReference type="EMBL" id="QDM57075.1"/>
    </source>
</evidence>
<evidence type="ECO:0000313" key="2">
    <source>
        <dbReference type="Proteomes" id="UP000319882"/>
    </source>
</evidence>
<dbReference type="GO" id="GO:0016020">
    <property type="term" value="C:membrane"/>
    <property type="evidence" value="ECO:0007669"/>
    <property type="project" value="InterPro"/>
</dbReference>
<dbReference type="PANTHER" id="PTHR37494:SF1">
    <property type="entry name" value="STAPHYLOCOCCUS AUREUS SURFACE PROTEIN A"/>
    <property type="match status" value="1"/>
</dbReference>
<dbReference type="KEGG" id="vg:55618823"/>
<reference evidence="1 2" key="1">
    <citation type="submission" date="2019-05" db="EMBL/GenBank/DDBJ databases">
        <authorList>
            <person name="Beaulieu J."/>
            <person name="Cox M."/>
            <person name="Nazim E."/>
            <person name="Robinson Z."/>
            <person name="Molloy S.D."/>
            <person name="Garlena R.A."/>
            <person name="Russell D.A."/>
            <person name="Pope W.H."/>
            <person name="Jacobs-Sera D."/>
            <person name="Hatfull G.F."/>
        </authorList>
    </citation>
    <scope>NUCLEOTIDE SEQUENCE [LARGE SCALE GENOMIC DNA]</scope>
</reference>
<dbReference type="Pfam" id="PF05345">
    <property type="entry name" value="He_PIG"/>
    <property type="match status" value="1"/>
</dbReference>
<dbReference type="EMBL" id="MK967393">
    <property type="protein sequence ID" value="QDM57075.1"/>
    <property type="molecule type" value="Genomic_DNA"/>
</dbReference>
<name>A0A515MK70_9CAUD</name>
<protein>
    <submittedName>
        <fullName evidence="1">Major tail protein</fullName>
    </submittedName>
</protein>
<dbReference type="GeneID" id="55618823"/>
<accession>A0A515MK70</accession>
<dbReference type="InterPro" id="IPR015919">
    <property type="entry name" value="Cadherin-like_sf"/>
</dbReference>
<organism evidence="1 2">
    <name type="scientific">Rhodococcus phage Whack</name>
    <dbReference type="NCBI Taxonomy" id="2591132"/>
    <lineage>
        <taxon>Viruses</taxon>
        <taxon>Duplodnaviria</taxon>
        <taxon>Heunggongvirae</taxon>
        <taxon>Uroviricota</taxon>
        <taxon>Caudoviricetes</taxon>
        <taxon>Whackvirus</taxon>
        <taxon>Whackvirus whack</taxon>
    </lineage>
</organism>
<dbReference type="Proteomes" id="UP000319882">
    <property type="component" value="Segment"/>
</dbReference>
<dbReference type="GO" id="GO:0005509">
    <property type="term" value="F:calcium ion binding"/>
    <property type="evidence" value="ECO:0007669"/>
    <property type="project" value="InterPro"/>
</dbReference>
<sequence>MVSTRVGELEIARHQRQLILKPNEAHVFGMPMTVPPIQRITEGPDSKLAELPVGAFDFGLLNKEDAITLTREVEKSDINAIGYSNPVKSDFTSDISGINFTGLETNRYNIENNLGMDLSAMVADPVTGEVAFDQAAIAQIRQLRYLLISKANSGVDTIYIGRLFYCGEVAEMGEQTITDGEGALTWPTVVNGMVDTEHGVSIRHFFGGSGWDRVLEDAGFTKGAIGSLSITTTALPAGVVGTPYSQTLLATGGSGAKTWTVDSGTLPAGLALSSAGVISGTPTAAGTPSVTFKVTDSGATSVTKALTVTVTA</sequence>
<gene>
    <name evidence="1" type="primary">12</name>
    <name evidence="1" type="ORF">SEA_WHACK_12</name>
</gene>